<gene>
    <name evidence="2" type="ORF">K435DRAFT_861464</name>
</gene>
<feature type="region of interest" description="Disordered" evidence="1">
    <location>
        <begin position="108"/>
        <end position="159"/>
    </location>
</feature>
<keyword evidence="3" id="KW-1185">Reference proteome</keyword>
<organism evidence="2 3">
    <name type="scientific">Dendrothele bispora (strain CBS 962.96)</name>
    <dbReference type="NCBI Taxonomy" id="1314807"/>
    <lineage>
        <taxon>Eukaryota</taxon>
        <taxon>Fungi</taxon>
        <taxon>Dikarya</taxon>
        <taxon>Basidiomycota</taxon>
        <taxon>Agaricomycotina</taxon>
        <taxon>Agaricomycetes</taxon>
        <taxon>Agaricomycetidae</taxon>
        <taxon>Agaricales</taxon>
        <taxon>Agaricales incertae sedis</taxon>
        <taxon>Dendrothele</taxon>
    </lineage>
</organism>
<dbReference type="AlphaFoldDB" id="A0A4V4HF39"/>
<protein>
    <submittedName>
        <fullName evidence="2">Uncharacterized protein</fullName>
    </submittedName>
</protein>
<evidence type="ECO:0000313" key="3">
    <source>
        <dbReference type="Proteomes" id="UP000297245"/>
    </source>
</evidence>
<feature type="compositionally biased region" description="Polar residues" evidence="1">
    <location>
        <begin position="119"/>
        <end position="138"/>
    </location>
</feature>
<dbReference type="Proteomes" id="UP000297245">
    <property type="component" value="Unassembled WGS sequence"/>
</dbReference>
<evidence type="ECO:0000256" key="1">
    <source>
        <dbReference type="SAM" id="MobiDB-lite"/>
    </source>
</evidence>
<sequence length="159" mass="18342">MAYRSLSHAGFVPSAFCDVIVDFEDTCASRYVRTPDPDVVKEVSLMIDSETNEKRRTIHMNNPEWTLHVKQCRLNSVSWMIQRCDQALQSSDWPEDALPRFEHKLPKNLYATGSKRPNDVSTQESEQTSRNEGSSSLFKPNRSRTTRKSWASNLARFEE</sequence>
<proteinExistence type="predicted"/>
<name>A0A4V4HF39_DENBC</name>
<dbReference type="EMBL" id="ML179248">
    <property type="protein sequence ID" value="THU93465.1"/>
    <property type="molecule type" value="Genomic_DNA"/>
</dbReference>
<evidence type="ECO:0000313" key="2">
    <source>
        <dbReference type="EMBL" id="THU93465.1"/>
    </source>
</evidence>
<accession>A0A4V4HF39</accession>
<reference evidence="2 3" key="1">
    <citation type="journal article" date="2019" name="Nat. Ecol. Evol.">
        <title>Megaphylogeny resolves global patterns of mushroom evolution.</title>
        <authorList>
            <person name="Varga T."/>
            <person name="Krizsan K."/>
            <person name="Foldi C."/>
            <person name="Dima B."/>
            <person name="Sanchez-Garcia M."/>
            <person name="Sanchez-Ramirez S."/>
            <person name="Szollosi G.J."/>
            <person name="Szarkandi J.G."/>
            <person name="Papp V."/>
            <person name="Albert L."/>
            <person name="Andreopoulos W."/>
            <person name="Angelini C."/>
            <person name="Antonin V."/>
            <person name="Barry K.W."/>
            <person name="Bougher N.L."/>
            <person name="Buchanan P."/>
            <person name="Buyck B."/>
            <person name="Bense V."/>
            <person name="Catcheside P."/>
            <person name="Chovatia M."/>
            <person name="Cooper J."/>
            <person name="Damon W."/>
            <person name="Desjardin D."/>
            <person name="Finy P."/>
            <person name="Geml J."/>
            <person name="Haridas S."/>
            <person name="Hughes K."/>
            <person name="Justo A."/>
            <person name="Karasinski D."/>
            <person name="Kautmanova I."/>
            <person name="Kiss B."/>
            <person name="Kocsube S."/>
            <person name="Kotiranta H."/>
            <person name="LaButti K.M."/>
            <person name="Lechner B.E."/>
            <person name="Liimatainen K."/>
            <person name="Lipzen A."/>
            <person name="Lukacs Z."/>
            <person name="Mihaltcheva S."/>
            <person name="Morgado L.N."/>
            <person name="Niskanen T."/>
            <person name="Noordeloos M.E."/>
            <person name="Ohm R.A."/>
            <person name="Ortiz-Santana B."/>
            <person name="Ovrebo C."/>
            <person name="Racz N."/>
            <person name="Riley R."/>
            <person name="Savchenko A."/>
            <person name="Shiryaev A."/>
            <person name="Soop K."/>
            <person name="Spirin V."/>
            <person name="Szebenyi C."/>
            <person name="Tomsovsky M."/>
            <person name="Tulloss R.E."/>
            <person name="Uehling J."/>
            <person name="Grigoriev I.V."/>
            <person name="Vagvolgyi C."/>
            <person name="Papp T."/>
            <person name="Martin F.M."/>
            <person name="Miettinen O."/>
            <person name="Hibbett D.S."/>
            <person name="Nagy L.G."/>
        </authorList>
    </citation>
    <scope>NUCLEOTIDE SEQUENCE [LARGE SCALE GENOMIC DNA]</scope>
    <source>
        <strain evidence="2 3">CBS 962.96</strain>
    </source>
</reference>